<proteinExistence type="predicted"/>
<dbReference type="EMBL" id="QQAZ01000015">
    <property type="protein sequence ID" value="RDI44948.1"/>
    <property type="molecule type" value="Genomic_DNA"/>
</dbReference>
<dbReference type="PANTHER" id="PTHR42877:SF4">
    <property type="entry name" value="FAD_NAD(P)-BINDING DOMAIN-CONTAINING PROTEIN-RELATED"/>
    <property type="match status" value="1"/>
</dbReference>
<dbReference type="RefSeq" id="WP_068029406.1">
    <property type="nucleotide sequence ID" value="NZ_QQAZ01000015.1"/>
</dbReference>
<comment type="caution">
    <text evidence="1">The sequence shown here is derived from an EMBL/GenBank/DDBJ whole genome shotgun (WGS) entry which is preliminary data.</text>
</comment>
<accession>A0A370GMJ3</accession>
<reference evidence="1 2" key="1">
    <citation type="submission" date="2018-07" db="EMBL/GenBank/DDBJ databases">
        <title>Genomic Encyclopedia of Type Strains, Phase IV (KMG-IV): sequencing the most valuable type-strain genomes for metagenomic binning, comparative biology and taxonomic classification.</title>
        <authorList>
            <person name="Goeker M."/>
        </authorList>
    </citation>
    <scope>NUCLEOTIDE SEQUENCE [LARGE SCALE GENOMIC DNA]</scope>
    <source>
        <strain evidence="1 2">DSM 44952</strain>
    </source>
</reference>
<organism evidence="1 2">
    <name type="scientific">Nocardia mexicana</name>
    <dbReference type="NCBI Taxonomy" id="279262"/>
    <lineage>
        <taxon>Bacteria</taxon>
        <taxon>Bacillati</taxon>
        <taxon>Actinomycetota</taxon>
        <taxon>Actinomycetes</taxon>
        <taxon>Mycobacteriales</taxon>
        <taxon>Nocardiaceae</taxon>
        <taxon>Nocardia</taxon>
    </lineage>
</organism>
<dbReference type="STRING" id="1210089.GCA_001613165_06794"/>
<dbReference type="PANTHER" id="PTHR42877">
    <property type="entry name" value="L-ORNITHINE N(5)-MONOOXYGENASE-RELATED"/>
    <property type="match status" value="1"/>
</dbReference>
<dbReference type="PRINTS" id="PR00469">
    <property type="entry name" value="PNDRDTASEII"/>
</dbReference>
<name>A0A370GMJ3_9NOCA</name>
<gene>
    <name evidence="1" type="ORF">DFR68_115100</name>
</gene>
<dbReference type="Gene3D" id="3.50.50.60">
    <property type="entry name" value="FAD/NAD(P)-binding domain"/>
    <property type="match status" value="2"/>
</dbReference>
<dbReference type="InterPro" id="IPR051209">
    <property type="entry name" value="FAD-bind_Monooxygenase_sf"/>
</dbReference>
<dbReference type="SUPFAM" id="SSF51905">
    <property type="entry name" value="FAD/NAD(P)-binding domain"/>
    <property type="match status" value="1"/>
</dbReference>
<dbReference type="AlphaFoldDB" id="A0A370GMJ3"/>
<keyword evidence="2" id="KW-1185">Reference proteome</keyword>
<evidence type="ECO:0000313" key="2">
    <source>
        <dbReference type="Proteomes" id="UP000255355"/>
    </source>
</evidence>
<protein>
    <submittedName>
        <fullName evidence="1">Cation diffusion facilitator CzcD-associated flavoprotein CzcO</fullName>
    </submittedName>
</protein>
<sequence>MEAPAREPDYEAVVVGAGFGGIGAGVELRRAGIDDFLIVDKNTDVGGTWHVNTYPGVAADTPSIYYSFSYERPRQMSRLFSPGAEVQQYARQVVDRYGLRPHLRLATSVTEARWDDRNSLWHLMFDDGNRVTTRYFISAVGALDIPRLPDIDGLDSYGGKVVHTARWDHDFDYTGKRIAVIGTGSSALQVIPELAEHAERLTVFQRRGIWVLPKRDRPLSPATKRVLELPVLRRMIRTALAGASDLALLGIALYHRRIPRLIDAYRAASERFFRRELTDRPELVERLLPNYSPGCKRSSVSDRYLRAFTRDNVELVTSSITKIVDAGIQTADGTLHPADVVVCATGFRLMEKGCTPSFPVYGRAGENLHEFWDRSGFQAYQGVSIPRFPNMFLITGPYGVAAASLIAMVECTARHAARAIGTARRRGLRTVEVRQRAHDRYLALCRTRAPRTFWLTPHCADSNTYYVNYQGEAAVMRPTTHMSMWWGNKHFPLRDYSFTH</sequence>
<evidence type="ECO:0000313" key="1">
    <source>
        <dbReference type="EMBL" id="RDI44948.1"/>
    </source>
</evidence>
<dbReference type="Pfam" id="PF13738">
    <property type="entry name" value="Pyr_redox_3"/>
    <property type="match status" value="1"/>
</dbReference>
<dbReference type="Proteomes" id="UP000255355">
    <property type="component" value="Unassembled WGS sequence"/>
</dbReference>
<dbReference type="OrthoDB" id="4496350at2"/>
<dbReference type="InterPro" id="IPR036188">
    <property type="entry name" value="FAD/NAD-bd_sf"/>
</dbReference>